<evidence type="ECO:0000313" key="2">
    <source>
        <dbReference type="Proteomes" id="UP000292082"/>
    </source>
</evidence>
<dbReference type="EMBL" id="ML145222">
    <property type="protein sequence ID" value="TBU53185.1"/>
    <property type="molecule type" value="Genomic_DNA"/>
</dbReference>
<evidence type="ECO:0000313" key="1">
    <source>
        <dbReference type="EMBL" id="TBU53185.1"/>
    </source>
</evidence>
<gene>
    <name evidence="1" type="ORF">BD310DRAFT_170919</name>
</gene>
<name>A0A4Q9PG00_9APHY</name>
<dbReference type="Proteomes" id="UP000292082">
    <property type="component" value="Unassembled WGS sequence"/>
</dbReference>
<organism evidence="1 2">
    <name type="scientific">Dichomitus squalens</name>
    <dbReference type="NCBI Taxonomy" id="114155"/>
    <lineage>
        <taxon>Eukaryota</taxon>
        <taxon>Fungi</taxon>
        <taxon>Dikarya</taxon>
        <taxon>Basidiomycota</taxon>
        <taxon>Agaricomycotina</taxon>
        <taxon>Agaricomycetes</taxon>
        <taxon>Polyporales</taxon>
        <taxon>Polyporaceae</taxon>
        <taxon>Dichomitus</taxon>
    </lineage>
</organism>
<sequence length="103" mass="12248">MLARRFYCSQKSGGILERLPRIHSNRPRLYLCQMSPRLLHGDVSFRLPRHPEHRTSYQRMQSIRRAKTHMMLRSRLQFLHFSDIYPQLASVYRAGHSDSTPIV</sequence>
<protein>
    <submittedName>
        <fullName evidence="1">Uncharacterized protein</fullName>
    </submittedName>
</protein>
<proteinExistence type="predicted"/>
<accession>A0A4Q9PG00</accession>
<reference evidence="1 2" key="1">
    <citation type="submission" date="2019-01" db="EMBL/GenBank/DDBJ databases">
        <title>Draft genome sequences of three monokaryotic isolates of the white-rot basidiomycete fungus Dichomitus squalens.</title>
        <authorList>
            <consortium name="DOE Joint Genome Institute"/>
            <person name="Lopez S.C."/>
            <person name="Andreopoulos B."/>
            <person name="Pangilinan J."/>
            <person name="Lipzen A."/>
            <person name="Riley R."/>
            <person name="Ahrendt S."/>
            <person name="Ng V."/>
            <person name="Barry K."/>
            <person name="Daum C."/>
            <person name="Grigoriev I.V."/>
            <person name="Hilden K.S."/>
            <person name="Makela M.R."/>
            <person name="de Vries R.P."/>
        </authorList>
    </citation>
    <scope>NUCLEOTIDE SEQUENCE [LARGE SCALE GENOMIC DNA]</scope>
    <source>
        <strain evidence="1 2">CBS 464.89</strain>
    </source>
</reference>
<dbReference type="AlphaFoldDB" id="A0A4Q9PG00"/>
<keyword evidence="2" id="KW-1185">Reference proteome</keyword>